<evidence type="ECO:0000313" key="2">
    <source>
        <dbReference type="Proteomes" id="UP000019150"/>
    </source>
</evidence>
<dbReference type="Proteomes" id="UP000019150">
    <property type="component" value="Chromosome"/>
</dbReference>
<sequence length="259" mass="27459">MSPLPAPRFLAEHIIVDHTEGTITVNGEPFGWSLAPGMYVRHAEPDDGLLAEVTVTIIGQRVATDARGGLLAIDDRALPWYISETGPRVETADSVFRVTVDLLADIADEVGADDPGNDETASTPQDHDQAIGELLDRAKDAELIAHLADLTGQVCDALGIANRDDEAIMPRLRAALAEIGALRNDLAAKRSDFDAACVHNAELAAQRDQAAEVGLGALARLADVRVCATGWTTAEYGAARRLAGREILAILDRDAIGGK</sequence>
<dbReference type="PATRIC" id="fig|1415166.3.peg.1784"/>
<accession>W5TH36</accession>
<dbReference type="KEGG" id="nno:NONO_c17610"/>
<name>W5TH36_9NOCA</name>
<keyword evidence="2" id="KW-1185">Reference proteome</keyword>
<dbReference type="RefSeq" id="WP_148306773.1">
    <property type="nucleotide sequence ID" value="NZ_CP006850.1"/>
</dbReference>
<evidence type="ECO:0000313" key="1">
    <source>
        <dbReference type="EMBL" id="AHH16561.1"/>
    </source>
</evidence>
<reference evidence="1 2" key="1">
    <citation type="journal article" date="2014" name="Appl. Environ. Microbiol.">
        <title>Insights into the Microbial Degradation of Rubber and Gutta-Percha by Analysis of the Complete Genome of Nocardia nova SH22a.</title>
        <authorList>
            <person name="Luo Q."/>
            <person name="Hiessl S."/>
            <person name="Poehlein A."/>
            <person name="Daniel R."/>
            <person name="Steinbuchel A."/>
        </authorList>
    </citation>
    <scope>NUCLEOTIDE SEQUENCE [LARGE SCALE GENOMIC DNA]</scope>
    <source>
        <strain evidence="1">SH22a</strain>
    </source>
</reference>
<dbReference type="EMBL" id="CP006850">
    <property type="protein sequence ID" value="AHH16561.1"/>
    <property type="molecule type" value="Genomic_DNA"/>
</dbReference>
<dbReference type="STRING" id="1415166.NONO_c17610"/>
<dbReference type="HOGENOM" id="CLU_1072968_0_0_11"/>
<organism evidence="1 2">
    <name type="scientific">Nocardia nova SH22a</name>
    <dbReference type="NCBI Taxonomy" id="1415166"/>
    <lineage>
        <taxon>Bacteria</taxon>
        <taxon>Bacillati</taxon>
        <taxon>Actinomycetota</taxon>
        <taxon>Actinomycetes</taxon>
        <taxon>Mycobacteriales</taxon>
        <taxon>Nocardiaceae</taxon>
        <taxon>Nocardia</taxon>
    </lineage>
</organism>
<dbReference type="OrthoDB" id="4571973at2"/>
<protein>
    <submittedName>
        <fullName evidence="1">Uncharacterized protein</fullName>
    </submittedName>
</protein>
<dbReference type="AlphaFoldDB" id="W5TH36"/>
<gene>
    <name evidence="1" type="ORF">NONO_c17610</name>
</gene>
<proteinExistence type="predicted"/>